<evidence type="ECO:0000313" key="2">
    <source>
        <dbReference type="EMBL" id="TFD29261.1"/>
    </source>
</evidence>
<feature type="region of interest" description="Disordered" evidence="1">
    <location>
        <begin position="1"/>
        <end position="71"/>
    </location>
</feature>
<organism evidence="2 3">
    <name type="scientific">Cryobacterium lyxosi</name>
    <dbReference type="NCBI Taxonomy" id="1259228"/>
    <lineage>
        <taxon>Bacteria</taxon>
        <taxon>Bacillati</taxon>
        <taxon>Actinomycetota</taxon>
        <taxon>Actinomycetes</taxon>
        <taxon>Micrococcales</taxon>
        <taxon>Microbacteriaceae</taxon>
        <taxon>Cryobacterium</taxon>
    </lineage>
</organism>
<evidence type="ECO:0000313" key="3">
    <source>
        <dbReference type="Proteomes" id="UP000298424"/>
    </source>
</evidence>
<comment type="caution">
    <text evidence="2">The sequence shown here is derived from an EMBL/GenBank/DDBJ whole genome shotgun (WGS) entry which is preliminary data.</text>
</comment>
<reference evidence="2 3" key="1">
    <citation type="submission" date="2019-03" db="EMBL/GenBank/DDBJ databases">
        <title>Genomics of glacier-inhabiting Cryobacterium strains.</title>
        <authorList>
            <person name="Liu Q."/>
            <person name="Xin Y.-H."/>
        </authorList>
    </citation>
    <scope>NUCLEOTIDE SEQUENCE [LARGE SCALE GENOMIC DNA]</scope>
    <source>
        <strain evidence="2 3">TMT1-1</strain>
    </source>
</reference>
<dbReference type="RefSeq" id="WP_134571258.1">
    <property type="nucleotide sequence ID" value="NZ_SOGT01000001.1"/>
</dbReference>
<dbReference type="OrthoDB" id="5122175at2"/>
<keyword evidence="3" id="KW-1185">Reference proteome</keyword>
<gene>
    <name evidence="2" type="ORF">E3T27_00610</name>
</gene>
<dbReference type="AlphaFoldDB" id="A0A4R8ZL53"/>
<evidence type="ECO:0000256" key="1">
    <source>
        <dbReference type="SAM" id="MobiDB-lite"/>
    </source>
</evidence>
<dbReference type="EMBL" id="SOGT01000001">
    <property type="protein sequence ID" value="TFD29261.1"/>
    <property type="molecule type" value="Genomic_DNA"/>
</dbReference>
<sequence>MSPHPRDPSDANPVARRRLDSDAADWTEEQMRAARPRILRLNPDGSRELDDATAVPEAERVDDAGTPPTKS</sequence>
<name>A0A4R8ZL53_9MICO</name>
<dbReference type="Proteomes" id="UP000298424">
    <property type="component" value="Unassembled WGS sequence"/>
</dbReference>
<protein>
    <submittedName>
        <fullName evidence="2">Uncharacterized protein</fullName>
    </submittedName>
</protein>
<accession>A0A4R8ZL53</accession>
<proteinExistence type="predicted"/>